<dbReference type="Proteomes" id="UP000828251">
    <property type="component" value="Unassembled WGS sequence"/>
</dbReference>
<protein>
    <recommendedName>
        <fullName evidence="3">Reverse transcriptase domain-containing protein</fullName>
    </recommendedName>
</protein>
<proteinExistence type="predicted"/>
<dbReference type="PANTHER" id="PTHR33116:SF86">
    <property type="entry name" value="REVERSE TRANSCRIPTASE DOMAIN-CONTAINING PROTEIN"/>
    <property type="match status" value="1"/>
</dbReference>
<dbReference type="PANTHER" id="PTHR33116">
    <property type="entry name" value="REVERSE TRANSCRIPTASE ZINC-BINDING DOMAIN-CONTAINING PROTEIN-RELATED-RELATED"/>
    <property type="match status" value="1"/>
</dbReference>
<sequence length="155" mass="17294">MHCVSTSSMQTLWSAGFTDEFLPMRGVRQGDPVSPYIFVLAMEKLGHTIKLVVSNQQWKPINLGRGGPSLSHLFFADDLVSFREASLENAETMSTSHKINFPGNVLGFQKVEDLGTYLGVPLFHKRATKSTFQFVIDKVKRKLNCFDVKLLSLAG</sequence>
<dbReference type="OrthoDB" id="1932527at2759"/>
<keyword evidence="2" id="KW-1185">Reference proteome</keyword>
<accession>A0A9D4AEE0</accession>
<evidence type="ECO:0000313" key="2">
    <source>
        <dbReference type="Proteomes" id="UP000828251"/>
    </source>
</evidence>
<dbReference type="AlphaFoldDB" id="A0A9D4AEE0"/>
<gene>
    <name evidence="1" type="ORF">J1N35_012396</name>
</gene>
<reference evidence="1 2" key="1">
    <citation type="journal article" date="2021" name="Plant Biotechnol. J.">
        <title>Multi-omics assisted identification of the key and species-specific regulatory components of drought-tolerant mechanisms in Gossypium stocksii.</title>
        <authorList>
            <person name="Yu D."/>
            <person name="Ke L."/>
            <person name="Zhang D."/>
            <person name="Wu Y."/>
            <person name="Sun Y."/>
            <person name="Mei J."/>
            <person name="Sun J."/>
            <person name="Sun Y."/>
        </authorList>
    </citation>
    <scope>NUCLEOTIDE SEQUENCE [LARGE SCALE GENOMIC DNA]</scope>
    <source>
        <strain evidence="2">cv. E1</strain>
        <tissue evidence="1">Leaf</tissue>
    </source>
</reference>
<evidence type="ECO:0008006" key="3">
    <source>
        <dbReference type="Google" id="ProtNLM"/>
    </source>
</evidence>
<name>A0A9D4AEE0_9ROSI</name>
<organism evidence="1 2">
    <name type="scientific">Gossypium stocksii</name>
    <dbReference type="NCBI Taxonomy" id="47602"/>
    <lineage>
        <taxon>Eukaryota</taxon>
        <taxon>Viridiplantae</taxon>
        <taxon>Streptophyta</taxon>
        <taxon>Embryophyta</taxon>
        <taxon>Tracheophyta</taxon>
        <taxon>Spermatophyta</taxon>
        <taxon>Magnoliopsida</taxon>
        <taxon>eudicotyledons</taxon>
        <taxon>Gunneridae</taxon>
        <taxon>Pentapetalae</taxon>
        <taxon>rosids</taxon>
        <taxon>malvids</taxon>
        <taxon>Malvales</taxon>
        <taxon>Malvaceae</taxon>
        <taxon>Malvoideae</taxon>
        <taxon>Gossypium</taxon>
    </lineage>
</organism>
<evidence type="ECO:0000313" key="1">
    <source>
        <dbReference type="EMBL" id="KAH1108628.1"/>
    </source>
</evidence>
<comment type="caution">
    <text evidence="1">The sequence shown here is derived from an EMBL/GenBank/DDBJ whole genome shotgun (WGS) entry which is preliminary data.</text>
</comment>
<dbReference type="EMBL" id="JAIQCV010000004">
    <property type="protein sequence ID" value="KAH1108628.1"/>
    <property type="molecule type" value="Genomic_DNA"/>
</dbReference>